<dbReference type="CDD" id="cd06141">
    <property type="entry name" value="WRN_exo"/>
    <property type="match status" value="1"/>
</dbReference>
<dbReference type="InterPro" id="IPR002562">
    <property type="entry name" value="3'-5'_exonuclease_dom"/>
</dbReference>
<evidence type="ECO:0000256" key="2">
    <source>
        <dbReference type="ARBA" id="ARBA00022722"/>
    </source>
</evidence>
<evidence type="ECO:0000256" key="6">
    <source>
        <dbReference type="ARBA" id="ARBA00022842"/>
    </source>
</evidence>
<keyword evidence="12" id="KW-1185">Reference proteome</keyword>
<gene>
    <name evidence="11" type="ORF">AMTR_s00039p00222790</name>
</gene>
<evidence type="ECO:0000256" key="4">
    <source>
        <dbReference type="ARBA" id="ARBA00022801"/>
    </source>
</evidence>
<dbReference type="OMA" id="CCYVYQL"/>
<keyword evidence="2" id="KW-0540">Nuclease</keyword>
<evidence type="ECO:0000256" key="9">
    <source>
        <dbReference type="ARBA" id="ARBA00042761"/>
    </source>
</evidence>
<reference evidence="12" key="1">
    <citation type="journal article" date="2013" name="Science">
        <title>The Amborella genome and the evolution of flowering plants.</title>
        <authorList>
            <consortium name="Amborella Genome Project"/>
        </authorList>
    </citation>
    <scope>NUCLEOTIDE SEQUENCE [LARGE SCALE GENOMIC DNA]</scope>
</reference>
<dbReference type="PANTHER" id="PTHR13620:SF109">
    <property type="entry name" value="3'-5' EXONUCLEASE"/>
    <property type="match status" value="1"/>
</dbReference>
<dbReference type="PANTHER" id="PTHR13620">
    <property type="entry name" value="3-5 EXONUCLEASE"/>
    <property type="match status" value="1"/>
</dbReference>
<dbReference type="GO" id="GO:0005634">
    <property type="term" value="C:nucleus"/>
    <property type="evidence" value="ECO:0007669"/>
    <property type="project" value="UniProtKB-SubCell"/>
</dbReference>
<sequence length="206" mass="23283">MNFGGCIVYSRTLAEVESATVQLLKIIEAKRQSTDCISMGFDIEWRPIFKRGEVPRKAAVMQICVDSAYCFVMHIFHSGIPPLLQSLLEDDTLVKVGVCIANDAKKILYDYNVHIRVLEDLSGLANRKLGEYAKKWSLSSLAEMLTSKQLEKPNNIRMGNWEADELSTTQVKYAATDAYASWYLYQVLQSFPDATETLHETKKSDS</sequence>
<dbReference type="GO" id="GO:0008408">
    <property type="term" value="F:3'-5' exonuclease activity"/>
    <property type="evidence" value="ECO:0000318"/>
    <property type="project" value="GO_Central"/>
</dbReference>
<name>U5CRR1_AMBTC</name>
<keyword evidence="6" id="KW-0460">Magnesium</keyword>
<dbReference type="GO" id="GO:0046872">
    <property type="term" value="F:metal ion binding"/>
    <property type="evidence" value="ECO:0007669"/>
    <property type="project" value="UniProtKB-KW"/>
</dbReference>
<dbReference type="SMART" id="SM00474">
    <property type="entry name" value="35EXOc"/>
    <property type="match status" value="1"/>
</dbReference>
<dbReference type="Proteomes" id="UP000017836">
    <property type="component" value="Unassembled WGS sequence"/>
</dbReference>
<dbReference type="FunFam" id="3.30.420.10:FF:000114">
    <property type="entry name" value="Werner Syndrome-like exonuclease"/>
    <property type="match status" value="1"/>
</dbReference>
<dbReference type="SUPFAM" id="SSF53098">
    <property type="entry name" value="Ribonuclease H-like"/>
    <property type="match status" value="1"/>
</dbReference>
<accession>U5CRR1</accession>
<evidence type="ECO:0000256" key="3">
    <source>
        <dbReference type="ARBA" id="ARBA00022723"/>
    </source>
</evidence>
<evidence type="ECO:0000313" key="12">
    <source>
        <dbReference type="Proteomes" id="UP000017836"/>
    </source>
</evidence>
<dbReference type="EMBL" id="KI392495">
    <property type="protein sequence ID" value="ERN15911.1"/>
    <property type="molecule type" value="Genomic_DNA"/>
</dbReference>
<dbReference type="InterPro" id="IPR012337">
    <property type="entry name" value="RNaseH-like_sf"/>
</dbReference>
<dbReference type="HOGENOM" id="CLU_049674_1_1_1"/>
<keyword evidence="7" id="KW-0539">Nucleus</keyword>
<evidence type="ECO:0000259" key="10">
    <source>
        <dbReference type="SMART" id="SM00474"/>
    </source>
</evidence>
<evidence type="ECO:0000256" key="1">
    <source>
        <dbReference type="ARBA" id="ARBA00004123"/>
    </source>
</evidence>
<dbReference type="Pfam" id="PF01612">
    <property type="entry name" value="DNA_pol_A_exo1"/>
    <property type="match status" value="1"/>
</dbReference>
<organism evidence="11 12">
    <name type="scientific">Amborella trichopoda</name>
    <dbReference type="NCBI Taxonomy" id="13333"/>
    <lineage>
        <taxon>Eukaryota</taxon>
        <taxon>Viridiplantae</taxon>
        <taxon>Streptophyta</taxon>
        <taxon>Embryophyta</taxon>
        <taxon>Tracheophyta</taxon>
        <taxon>Spermatophyta</taxon>
        <taxon>Magnoliopsida</taxon>
        <taxon>Amborellales</taxon>
        <taxon>Amborellaceae</taxon>
        <taxon>Amborella</taxon>
    </lineage>
</organism>
<feature type="domain" description="3'-5' exonuclease" evidence="10">
    <location>
        <begin position="14"/>
        <end position="193"/>
    </location>
</feature>
<evidence type="ECO:0000256" key="7">
    <source>
        <dbReference type="ARBA" id="ARBA00023242"/>
    </source>
</evidence>
<proteinExistence type="predicted"/>
<evidence type="ECO:0000256" key="5">
    <source>
        <dbReference type="ARBA" id="ARBA00022839"/>
    </source>
</evidence>
<protein>
    <recommendedName>
        <fullName evidence="8">3'-5' exonuclease</fullName>
    </recommendedName>
    <alternativeName>
        <fullName evidence="9">Werner Syndrome-like exonuclease</fullName>
    </alternativeName>
</protein>
<dbReference type="Gramene" id="ERN15911">
    <property type="protein sequence ID" value="ERN15911"/>
    <property type="gene ID" value="AMTR_s00039p00222790"/>
</dbReference>
<comment type="subcellular location">
    <subcellularLocation>
        <location evidence="1">Nucleus</location>
    </subcellularLocation>
</comment>
<evidence type="ECO:0000256" key="8">
    <source>
        <dbReference type="ARBA" id="ARBA00040531"/>
    </source>
</evidence>
<dbReference type="GO" id="GO:0006139">
    <property type="term" value="P:nucleobase-containing compound metabolic process"/>
    <property type="evidence" value="ECO:0007669"/>
    <property type="project" value="InterPro"/>
</dbReference>
<keyword evidence="5" id="KW-0269">Exonuclease</keyword>
<dbReference type="GO" id="GO:0003676">
    <property type="term" value="F:nucleic acid binding"/>
    <property type="evidence" value="ECO:0007669"/>
    <property type="project" value="InterPro"/>
</dbReference>
<dbReference type="InterPro" id="IPR051132">
    <property type="entry name" value="3-5_Exonuclease_domain"/>
</dbReference>
<dbReference type="eggNOG" id="KOG4373">
    <property type="taxonomic scope" value="Eukaryota"/>
</dbReference>
<keyword evidence="4" id="KW-0378">Hydrolase</keyword>
<dbReference type="InterPro" id="IPR036397">
    <property type="entry name" value="RNaseH_sf"/>
</dbReference>
<evidence type="ECO:0000313" key="11">
    <source>
        <dbReference type="EMBL" id="ERN15911.1"/>
    </source>
</evidence>
<keyword evidence="3" id="KW-0479">Metal-binding</keyword>
<dbReference type="Gene3D" id="3.30.420.10">
    <property type="entry name" value="Ribonuclease H-like superfamily/Ribonuclease H"/>
    <property type="match status" value="1"/>
</dbReference>
<dbReference type="STRING" id="13333.U5CRR1"/>
<dbReference type="AlphaFoldDB" id="U5CRR1"/>